<dbReference type="GO" id="GO:0001680">
    <property type="term" value="P:tRNA 3'-terminal CCA addition"/>
    <property type="evidence" value="ECO:0007669"/>
    <property type="project" value="UniProtKB-ARBA"/>
</dbReference>
<dbReference type="Gene3D" id="3.30.460.10">
    <property type="entry name" value="Beta Polymerase, domain 2"/>
    <property type="match status" value="1"/>
</dbReference>
<dbReference type="Pfam" id="PF01743">
    <property type="entry name" value="PolyA_pol"/>
    <property type="match status" value="1"/>
</dbReference>
<evidence type="ECO:0000256" key="3">
    <source>
        <dbReference type="ARBA" id="ARBA00022884"/>
    </source>
</evidence>
<dbReference type="PANTHER" id="PTHR13734">
    <property type="entry name" value="TRNA-NUCLEOTIDYLTRANSFERASE"/>
    <property type="match status" value="1"/>
</dbReference>
<evidence type="ECO:0000256" key="4">
    <source>
        <dbReference type="RuleBase" id="RU003953"/>
    </source>
</evidence>
<proteinExistence type="inferred from homology"/>
<dbReference type="GO" id="GO:0003723">
    <property type="term" value="F:RNA binding"/>
    <property type="evidence" value="ECO:0007669"/>
    <property type="project" value="UniProtKB-KW"/>
</dbReference>
<sequence length="80" mass="9522">MRLYNQWIDFVHLRSEEDYDVNSRMPRKVEFCTREEDAYRRDLTINSLFYNIHTGLLEDLTGRGIDDLKSGRIVTQLPAN</sequence>
<comment type="caution">
    <text evidence="6">The sequence shown here is derived from an EMBL/GenBank/DDBJ whole genome shotgun (WGS) entry which is preliminary data.</text>
</comment>
<evidence type="ECO:0000313" key="6">
    <source>
        <dbReference type="EMBL" id="VVA90869.1"/>
    </source>
</evidence>
<evidence type="ECO:0000313" key="7">
    <source>
        <dbReference type="Proteomes" id="UP000489600"/>
    </source>
</evidence>
<keyword evidence="3 4" id="KW-0694">RNA-binding</keyword>
<dbReference type="InterPro" id="IPR002646">
    <property type="entry name" value="PolA_pol_head_dom"/>
</dbReference>
<accession>A0A565AP96</accession>
<organism evidence="6 7">
    <name type="scientific">Arabis nemorensis</name>
    <dbReference type="NCBI Taxonomy" id="586526"/>
    <lineage>
        <taxon>Eukaryota</taxon>
        <taxon>Viridiplantae</taxon>
        <taxon>Streptophyta</taxon>
        <taxon>Embryophyta</taxon>
        <taxon>Tracheophyta</taxon>
        <taxon>Spermatophyta</taxon>
        <taxon>Magnoliopsida</taxon>
        <taxon>eudicotyledons</taxon>
        <taxon>Gunneridae</taxon>
        <taxon>Pentapetalae</taxon>
        <taxon>rosids</taxon>
        <taxon>malvids</taxon>
        <taxon>Brassicales</taxon>
        <taxon>Brassicaceae</taxon>
        <taxon>Arabideae</taxon>
        <taxon>Arabis</taxon>
    </lineage>
</organism>
<keyword evidence="7" id="KW-1185">Reference proteome</keyword>
<dbReference type="InterPro" id="IPR043519">
    <property type="entry name" value="NT_sf"/>
</dbReference>
<evidence type="ECO:0000256" key="1">
    <source>
        <dbReference type="ARBA" id="ARBA00007265"/>
    </source>
</evidence>
<keyword evidence="2 4" id="KW-0808">Transferase</keyword>
<dbReference type="PANTHER" id="PTHR13734:SF5">
    <property type="entry name" value="CCA TRNA NUCLEOTIDYLTRANSFERASE, MITOCHONDRIAL"/>
    <property type="match status" value="1"/>
</dbReference>
<reference evidence="6" key="1">
    <citation type="submission" date="2019-07" db="EMBL/GenBank/DDBJ databases">
        <authorList>
            <person name="Dittberner H."/>
        </authorList>
    </citation>
    <scope>NUCLEOTIDE SEQUENCE [LARGE SCALE GENOMIC DNA]</scope>
</reference>
<dbReference type="SUPFAM" id="SSF81301">
    <property type="entry name" value="Nucleotidyltransferase"/>
    <property type="match status" value="1"/>
</dbReference>
<comment type="similarity">
    <text evidence="1 4">Belongs to the tRNA nucleotidyltransferase/poly(A) polymerase family.</text>
</comment>
<gene>
    <name evidence="6" type="ORF">ANE_LOCUS1314</name>
</gene>
<dbReference type="OrthoDB" id="445712at2759"/>
<protein>
    <recommendedName>
        <fullName evidence="5">Poly A polymerase head domain-containing protein</fullName>
    </recommendedName>
</protein>
<evidence type="ECO:0000259" key="5">
    <source>
        <dbReference type="Pfam" id="PF01743"/>
    </source>
</evidence>
<dbReference type="GO" id="GO:0052929">
    <property type="term" value="F:ATP:3'-cytidine-cytidine-tRNA adenylyltransferase activity"/>
    <property type="evidence" value="ECO:0007669"/>
    <property type="project" value="TreeGrafter"/>
</dbReference>
<dbReference type="Proteomes" id="UP000489600">
    <property type="component" value="Unassembled WGS sequence"/>
</dbReference>
<evidence type="ECO:0000256" key="2">
    <source>
        <dbReference type="ARBA" id="ARBA00022679"/>
    </source>
</evidence>
<dbReference type="GO" id="GO:0052927">
    <property type="term" value="F:CC tRNA cytidylyltransferase activity"/>
    <property type="evidence" value="ECO:0007669"/>
    <property type="project" value="TreeGrafter"/>
</dbReference>
<feature type="domain" description="Poly A polymerase head" evidence="5">
    <location>
        <begin position="5"/>
        <end position="73"/>
    </location>
</feature>
<name>A0A565AP96_9BRAS</name>
<dbReference type="AlphaFoldDB" id="A0A565AP96"/>
<dbReference type="EMBL" id="CABITT030000001">
    <property type="protein sequence ID" value="VVA90869.1"/>
    <property type="molecule type" value="Genomic_DNA"/>
</dbReference>